<dbReference type="Pfam" id="PF25962">
    <property type="entry name" value="TIL_OTOGL_Mucin"/>
    <property type="match status" value="1"/>
</dbReference>
<dbReference type="Pfam" id="PF00094">
    <property type="entry name" value="VWD"/>
    <property type="match status" value="1"/>
</dbReference>
<dbReference type="GO" id="GO:0031012">
    <property type="term" value="C:extracellular matrix"/>
    <property type="evidence" value="ECO:0007669"/>
    <property type="project" value="TreeGrafter"/>
</dbReference>
<dbReference type="InterPro" id="IPR050780">
    <property type="entry name" value="Mucin_vWF_Thrombospondin_sf"/>
</dbReference>
<keyword evidence="2" id="KW-0325">Glycoprotein</keyword>
<dbReference type="InterPro" id="IPR001846">
    <property type="entry name" value="VWF_type-D"/>
</dbReference>
<evidence type="ECO:0000259" key="3">
    <source>
        <dbReference type="PROSITE" id="PS51233"/>
    </source>
</evidence>
<feature type="domain" description="VWFD" evidence="3">
    <location>
        <begin position="1"/>
        <end position="92"/>
    </location>
</feature>
<sequence length="406" mass="46284">VVKQLEKGHHVSYITREVGQYLVVEASSGIIVIWDKKTTIFIKLAPSYKGTVCGLCGNFDYQTKNDFTTRDHMVVTSELDFGNSWKEASTCPDVTKTLDPCSLNPHRRSWAEKQCSIIKSRVFSVCHSKVDPTVFYEACVFDSCSCDSGGDCDCFCSAVASYAQECTKAEACVFWRTPDLCPIFCDYYNPPDECEWHYEPCGNRSFETCRTINGIHSNISVSYLEGCYPRCPEERSIYDEDRKKCVTREECGCYIEDDHYLPETPIPTEEICKSWYYGAHIVQGLGEVGTYTAQTHMSICRHTCRHRYTCLCTSHTYTHNMHTYLNVHVDTWPLQAGEYAHVSTYAQPQACMHVPYNHTCVHTQMHGQRHTQVHSHICAYTWSWDPGYRGASPCSWGCEGPLAQIF</sequence>
<dbReference type="PANTHER" id="PTHR11339:SF371">
    <property type="entry name" value="MUCIN-2"/>
    <property type="match status" value="1"/>
</dbReference>
<dbReference type="OMA" id="HSHICAY"/>
<dbReference type="SMART" id="SM00832">
    <property type="entry name" value="C8"/>
    <property type="match status" value="1"/>
</dbReference>
<accession>A0A8C6W921</accession>
<dbReference type="PROSITE" id="PS51233">
    <property type="entry name" value="VWFD"/>
    <property type="match status" value="1"/>
</dbReference>
<protein>
    <recommendedName>
        <fullName evidence="3">VWFD domain-containing protein</fullName>
    </recommendedName>
</protein>
<dbReference type="InterPro" id="IPR058753">
    <property type="entry name" value="TIL_OTOGL_Mucin"/>
</dbReference>
<keyword evidence="5" id="KW-1185">Reference proteome</keyword>
<evidence type="ECO:0000313" key="4">
    <source>
        <dbReference type="Ensembl" id="ENSNGAP00000016432.1"/>
    </source>
</evidence>
<name>A0A8C6W921_NANGA</name>
<keyword evidence="1" id="KW-1015">Disulfide bond</keyword>
<dbReference type="GeneTree" id="ENSGT00940000156289"/>
<evidence type="ECO:0000313" key="5">
    <source>
        <dbReference type="Proteomes" id="UP000694381"/>
    </source>
</evidence>
<dbReference type="PANTHER" id="PTHR11339">
    <property type="entry name" value="EXTRACELLULAR MATRIX GLYCOPROTEIN RELATED"/>
    <property type="match status" value="1"/>
</dbReference>
<dbReference type="InterPro" id="IPR014853">
    <property type="entry name" value="VWF/SSPO/ZAN-like_Cys-rich_dom"/>
</dbReference>
<evidence type="ECO:0000256" key="1">
    <source>
        <dbReference type="ARBA" id="ARBA00023157"/>
    </source>
</evidence>
<dbReference type="AlphaFoldDB" id="A0A8C6W921"/>
<dbReference type="Proteomes" id="UP000694381">
    <property type="component" value="Unassembled WGS sequence"/>
</dbReference>
<reference evidence="4" key="1">
    <citation type="submission" date="2025-08" db="UniProtKB">
        <authorList>
            <consortium name="Ensembl"/>
        </authorList>
    </citation>
    <scope>IDENTIFICATION</scope>
</reference>
<reference evidence="4" key="2">
    <citation type="submission" date="2025-09" db="UniProtKB">
        <authorList>
            <consortium name="Ensembl"/>
        </authorList>
    </citation>
    <scope>IDENTIFICATION</scope>
</reference>
<dbReference type="Ensembl" id="ENSNGAT00000022049.1">
    <property type="protein sequence ID" value="ENSNGAP00000016432.1"/>
    <property type="gene ID" value="ENSNGAG00000017165.1"/>
</dbReference>
<organism evidence="4 5">
    <name type="scientific">Nannospalax galili</name>
    <name type="common">Northern Israeli blind subterranean mole rat</name>
    <name type="synonym">Spalax galili</name>
    <dbReference type="NCBI Taxonomy" id="1026970"/>
    <lineage>
        <taxon>Eukaryota</taxon>
        <taxon>Metazoa</taxon>
        <taxon>Chordata</taxon>
        <taxon>Craniata</taxon>
        <taxon>Vertebrata</taxon>
        <taxon>Euteleostomi</taxon>
        <taxon>Mammalia</taxon>
        <taxon>Eutheria</taxon>
        <taxon>Euarchontoglires</taxon>
        <taxon>Glires</taxon>
        <taxon>Rodentia</taxon>
        <taxon>Myomorpha</taxon>
        <taxon>Muroidea</taxon>
        <taxon>Spalacidae</taxon>
        <taxon>Spalacinae</taxon>
        <taxon>Nannospalax</taxon>
    </lineage>
</organism>
<evidence type="ECO:0000256" key="2">
    <source>
        <dbReference type="ARBA" id="ARBA00023180"/>
    </source>
</evidence>
<dbReference type="Pfam" id="PF08742">
    <property type="entry name" value="C8"/>
    <property type="match status" value="1"/>
</dbReference>
<dbReference type="GO" id="GO:0005615">
    <property type="term" value="C:extracellular space"/>
    <property type="evidence" value="ECO:0007669"/>
    <property type="project" value="TreeGrafter"/>
</dbReference>
<proteinExistence type="predicted"/>